<evidence type="ECO:0000313" key="13">
    <source>
        <dbReference type="Proteomes" id="UP000255139"/>
    </source>
</evidence>
<dbReference type="Pfam" id="PF01370">
    <property type="entry name" value="Epimerase"/>
    <property type="match status" value="1"/>
</dbReference>
<dbReference type="EC" id="5.1.3.2" evidence="5 10"/>
<comment type="pathway">
    <text evidence="3 10">Carbohydrate metabolism; galactose metabolism.</text>
</comment>
<dbReference type="UniPathway" id="UPA00214"/>
<evidence type="ECO:0000256" key="9">
    <source>
        <dbReference type="ARBA" id="ARBA00023277"/>
    </source>
</evidence>
<dbReference type="SUPFAM" id="SSF51735">
    <property type="entry name" value="NAD(P)-binding Rossmann-fold domains"/>
    <property type="match status" value="1"/>
</dbReference>
<dbReference type="InterPro" id="IPR005886">
    <property type="entry name" value="UDP_G4E"/>
</dbReference>
<evidence type="ECO:0000256" key="2">
    <source>
        <dbReference type="ARBA" id="ARBA00001911"/>
    </source>
</evidence>
<keyword evidence="9 10" id="KW-0119">Carbohydrate metabolism</keyword>
<evidence type="ECO:0000256" key="3">
    <source>
        <dbReference type="ARBA" id="ARBA00004947"/>
    </source>
</evidence>
<dbReference type="Gene3D" id="3.40.50.720">
    <property type="entry name" value="NAD(P)-binding Rossmann-like Domain"/>
    <property type="match status" value="1"/>
</dbReference>
<sequence length="334" mass="38102">MGGGVTLPYNKSGINLYEFLHKSNLAHPLDFCKNDIDLGFESRRNVYINPSSYTTFIQADLSAKDTIRTIFNSFDIYAVLHFAAFAYVGESVQDPCKYYRNNIANTINLLEIMRECGCKNIIFSSTCATYGNPLHLPIMESHPQNPINPYGYSKLVVEQILRDFSLAYNFRYVILRYFNAAGASMLFNIGESHNPETHVIPLVIQTALQKRDFFSVFGNDYPTRDGTCIRDYIHVDDLASAHVLALKYLQNGGDSNIFNLGNGDGFSVFEILDCVERITNNQIPHKIEQRREGDPAILIGDSTRAREILHWNPQFFELEHIIQSAFKWHSNARY</sequence>
<dbReference type="InterPro" id="IPR001509">
    <property type="entry name" value="Epimerase_deHydtase"/>
</dbReference>
<evidence type="ECO:0000256" key="4">
    <source>
        <dbReference type="ARBA" id="ARBA00007637"/>
    </source>
</evidence>
<dbReference type="AlphaFoldDB" id="A0A377PSM8"/>
<evidence type="ECO:0000256" key="10">
    <source>
        <dbReference type="RuleBase" id="RU366046"/>
    </source>
</evidence>
<comment type="similarity">
    <text evidence="4 10">Belongs to the NAD(P)-dependent epimerase/dehydratase family.</text>
</comment>
<dbReference type="PANTHER" id="PTHR43725:SF53">
    <property type="entry name" value="UDP-ARABINOSE 4-EPIMERASE 1"/>
    <property type="match status" value="1"/>
</dbReference>
<protein>
    <recommendedName>
        <fullName evidence="6 10">UDP-glucose 4-epimerase</fullName>
        <ecNumber evidence="5 10">5.1.3.2</ecNumber>
    </recommendedName>
</protein>
<reference evidence="12 13" key="1">
    <citation type="submission" date="2018-06" db="EMBL/GenBank/DDBJ databases">
        <authorList>
            <consortium name="Pathogen Informatics"/>
            <person name="Doyle S."/>
        </authorList>
    </citation>
    <scope>NUCLEOTIDE SEQUENCE [LARGE SCALE GENOMIC DNA]</scope>
    <source>
        <strain evidence="12 13">NCTC12714</strain>
    </source>
</reference>
<keyword evidence="8 10" id="KW-0413">Isomerase</keyword>
<dbReference type="EMBL" id="UGJE01000002">
    <property type="protein sequence ID" value="STQ85856.1"/>
    <property type="molecule type" value="Genomic_DNA"/>
</dbReference>
<gene>
    <name evidence="12" type="primary">galE_1</name>
    <name evidence="12" type="ORF">NCTC12714_00644</name>
</gene>
<name>A0A377PSM8_9HELI</name>
<evidence type="ECO:0000256" key="5">
    <source>
        <dbReference type="ARBA" id="ARBA00013189"/>
    </source>
</evidence>
<comment type="catalytic activity">
    <reaction evidence="1 10">
        <text>UDP-alpha-D-glucose = UDP-alpha-D-galactose</text>
        <dbReference type="Rhea" id="RHEA:22168"/>
        <dbReference type="ChEBI" id="CHEBI:58885"/>
        <dbReference type="ChEBI" id="CHEBI:66914"/>
        <dbReference type="EC" id="5.1.3.2"/>
    </reaction>
</comment>
<evidence type="ECO:0000256" key="1">
    <source>
        <dbReference type="ARBA" id="ARBA00000083"/>
    </source>
</evidence>
<comment type="cofactor">
    <cofactor evidence="2 10">
        <name>NAD(+)</name>
        <dbReference type="ChEBI" id="CHEBI:57540"/>
    </cofactor>
</comment>
<evidence type="ECO:0000256" key="8">
    <source>
        <dbReference type="ARBA" id="ARBA00023235"/>
    </source>
</evidence>
<dbReference type="NCBIfam" id="TIGR01179">
    <property type="entry name" value="galE"/>
    <property type="match status" value="1"/>
</dbReference>
<dbReference type="InterPro" id="IPR036291">
    <property type="entry name" value="NAD(P)-bd_dom_sf"/>
</dbReference>
<keyword evidence="13" id="KW-1185">Reference proteome</keyword>
<dbReference type="GO" id="GO:0003978">
    <property type="term" value="F:UDP-glucose 4-epimerase activity"/>
    <property type="evidence" value="ECO:0007669"/>
    <property type="project" value="UniProtKB-UniRule"/>
</dbReference>
<dbReference type="RefSeq" id="WP_114985934.1">
    <property type="nucleotide sequence ID" value="NZ_UGJE01000002.1"/>
</dbReference>
<dbReference type="GO" id="GO:0033499">
    <property type="term" value="P:galactose catabolic process via UDP-galactose, Leloir pathway"/>
    <property type="evidence" value="ECO:0007669"/>
    <property type="project" value="TreeGrafter"/>
</dbReference>
<comment type="subunit">
    <text evidence="10">Homodimer.</text>
</comment>
<organism evidence="12 13">
    <name type="scientific">Helicobacter muridarum</name>
    <dbReference type="NCBI Taxonomy" id="216"/>
    <lineage>
        <taxon>Bacteria</taxon>
        <taxon>Pseudomonadati</taxon>
        <taxon>Campylobacterota</taxon>
        <taxon>Epsilonproteobacteria</taxon>
        <taxon>Campylobacterales</taxon>
        <taxon>Helicobacteraceae</taxon>
        <taxon>Helicobacter</taxon>
    </lineage>
</organism>
<keyword evidence="7 10" id="KW-0520">NAD</keyword>
<proteinExistence type="inferred from homology"/>
<evidence type="ECO:0000256" key="7">
    <source>
        <dbReference type="ARBA" id="ARBA00023027"/>
    </source>
</evidence>
<dbReference type="CDD" id="cd05247">
    <property type="entry name" value="UDP_G4E_1_SDR_e"/>
    <property type="match status" value="1"/>
</dbReference>
<evidence type="ECO:0000313" key="12">
    <source>
        <dbReference type="EMBL" id="STQ85856.1"/>
    </source>
</evidence>
<feature type="domain" description="NAD-dependent epimerase/dehydratase" evidence="11">
    <location>
        <begin position="48"/>
        <end position="261"/>
    </location>
</feature>
<accession>A0A377PSM8</accession>
<evidence type="ECO:0000259" key="11">
    <source>
        <dbReference type="Pfam" id="PF01370"/>
    </source>
</evidence>
<evidence type="ECO:0000256" key="6">
    <source>
        <dbReference type="ARBA" id="ARBA00018569"/>
    </source>
</evidence>
<dbReference type="Gene3D" id="3.90.25.10">
    <property type="entry name" value="UDP-galactose 4-epimerase, domain 1"/>
    <property type="match status" value="1"/>
</dbReference>
<dbReference type="Proteomes" id="UP000255139">
    <property type="component" value="Unassembled WGS sequence"/>
</dbReference>
<dbReference type="PANTHER" id="PTHR43725">
    <property type="entry name" value="UDP-GLUCOSE 4-EPIMERASE"/>
    <property type="match status" value="1"/>
</dbReference>